<evidence type="ECO:0000256" key="9">
    <source>
        <dbReference type="ARBA" id="ARBA00023186"/>
    </source>
</evidence>
<evidence type="ECO:0000256" key="10">
    <source>
        <dbReference type="ARBA" id="ARBA00023235"/>
    </source>
</evidence>
<dbReference type="CDD" id="cd02981">
    <property type="entry name" value="PDI_b_family"/>
    <property type="match status" value="1"/>
</dbReference>
<dbReference type="Ensembl" id="ENSNMLT00000035895.1">
    <property type="protein sequence ID" value="ENSNMLP00000032226.1"/>
    <property type="gene ID" value="ENSNMLG00000020157.1"/>
</dbReference>
<keyword evidence="9" id="KW-0143">Chaperone</keyword>
<evidence type="ECO:0000256" key="7">
    <source>
        <dbReference type="ARBA" id="ARBA00022824"/>
    </source>
</evidence>
<reference evidence="15" key="1">
    <citation type="submission" date="2025-08" db="UniProtKB">
        <authorList>
            <consortium name="Ensembl"/>
        </authorList>
    </citation>
    <scope>IDENTIFICATION</scope>
</reference>
<keyword evidence="16" id="KW-1185">Reference proteome</keyword>
<keyword evidence="11 12" id="KW-0676">Redox-active center</keyword>
<dbReference type="Pfam" id="PF00085">
    <property type="entry name" value="Thioredoxin"/>
    <property type="match status" value="2"/>
</dbReference>
<dbReference type="Gene3D" id="3.40.30.10">
    <property type="entry name" value="Glutaredoxin"/>
    <property type="match status" value="4"/>
</dbReference>
<feature type="domain" description="Thioredoxin" evidence="14">
    <location>
        <begin position="42"/>
        <end position="185"/>
    </location>
</feature>
<reference evidence="15" key="2">
    <citation type="submission" date="2025-09" db="UniProtKB">
        <authorList>
            <consortium name="Ensembl"/>
        </authorList>
    </citation>
    <scope>IDENTIFICATION</scope>
</reference>
<dbReference type="GO" id="GO:0005788">
    <property type="term" value="C:endoplasmic reticulum lumen"/>
    <property type="evidence" value="ECO:0007669"/>
    <property type="project" value="UniProtKB-SubCell"/>
</dbReference>
<feature type="disulfide bond" description="Redox-active" evidence="12">
    <location>
        <begin position="89"/>
        <end position="92"/>
    </location>
</feature>
<evidence type="ECO:0000256" key="4">
    <source>
        <dbReference type="ARBA" id="ARBA00012723"/>
    </source>
</evidence>
<keyword evidence="7" id="KW-0256">Endoplasmic reticulum</keyword>
<comment type="subcellular location">
    <subcellularLocation>
        <location evidence="2">Endoplasmic reticulum lumen</location>
    </subcellularLocation>
</comment>
<feature type="domain" description="Thioredoxin" evidence="14">
    <location>
        <begin position="350"/>
        <end position="522"/>
    </location>
</feature>
<feature type="compositionally biased region" description="Basic and acidic residues" evidence="13">
    <location>
        <begin position="46"/>
        <end position="55"/>
    </location>
</feature>
<keyword evidence="10" id="KW-0413">Isomerase</keyword>
<evidence type="ECO:0000313" key="16">
    <source>
        <dbReference type="Proteomes" id="UP000694523"/>
    </source>
</evidence>
<accession>A0A8C6UC36</accession>
<dbReference type="InterPro" id="IPR013766">
    <property type="entry name" value="Thioredoxin_domain"/>
</dbReference>
<dbReference type="PRINTS" id="PR00421">
    <property type="entry name" value="THIOREDOXIN"/>
</dbReference>
<dbReference type="InterPro" id="IPR005792">
    <property type="entry name" value="Prot_disulphide_isomerase"/>
</dbReference>
<comment type="similarity">
    <text evidence="3">Belongs to the protein disulfide isomerase family.</text>
</comment>
<dbReference type="SUPFAM" id="SSF52833">
    <property type="entry name" value="Thioredoxin-like"/>
    <property type="match status" value="4"/>
</dbReference>
<evidence type="ECO:0000256" key="2">
    <source>
        <dbReference type="ARBA" id="ARBA00004319"/>
    </source>
</evidence>
<dbReference type="PANTHER" id="PTHR18929:SF93">
    <property type="entry name" value="PROTEIN DISULFIDE-ISOMERASE A2"/>
    <property type="match status" value="1"/>
</dbReference>
<keyword evidence="8 12" id="KW-1015">Disulfide bond</keyword>
<organism evidence="15 16">
    <name type="scientific">Neogobius melanostomus</name>
    <name type="common">round goby</name>
    <dbReference type="NCBI Taxonomy" id="47308"/>
    <lineage>
        <taxon>Eukaryota</taxon>
        <taxon>Metazoa</taxon>
        <taxon>Chordata</taxon>
        <taxon>Craniata</taxon>
        <taxon>Vertebrata</taxon>
        <taxon>Euteleostomi</taxon>
        <taxon>Actinopterygii</taxon>
        <taxon>Neopterygii</taxon>
        <taxon>Teleostei</taxon>
        <taxon>Neoteleostei</taxon>
        <taxon>Acanthomorphata</taxon>
        <taxon>Gobiaria</taxon>
        <taxon>Gobiiformes</taxon>
        <taxon>Gobioidei</taxon>
        <taxon>Gobiidae</taxon>
        <taxon>Benthophilinae</taxon>
        <taxon>Neogobiini</taxon>
        <taxon>Neogobius</taxon>
    </lineage>
</organism>
<dbReference type="CDD" id="cd02982">
    <property type="entry name" value="PDI_b'_family"/>
    <property type="match status" value="1"/>
</dbReference>
<dbReference type="Proteomes" id="UP000694523">
    <property type="component" value="Unplaced"/>
</dbReference>
<dbReference type="NCBIfam" id="TIGR01130">
    <property type="entry name" value="ER_PDI_fam"/>
    <property type="match status" value="1"/>
</dbReference>
<dbReference type="PROSITE" id="PS00194">
    <property type="entry name" value="THIOREDOXIN_1"/>
    <property type="match status" value="1"/>
</dbReference>
<name>A0A8C6UC36_9GOBI</name>
<dbReference type="AlphaFoldDB" id="A0A8C6UC36"/>
<evidence type="ECO:0000256" key="3">
    <source>
        <dbReference type="ARBA" id="ARBA00006347"/>
    </source>
</evidence>
<evidence type="ECO:0000256" key="12">
    <source>
        <dbReference type="PIRSR" id="PIRSR605792-51"/>
    </source>
</evidence>
<dbReference type="PROSITE" id="PS51352">
    <property type="entry name" value="THIOREDOXIN_2"/>
    <property type="match status" value="2"/>
</dbReference>
<proteinExistence type="inferred from homology"/>
<evidence type="ECO:0000256" key="13">
    <source>
        <dbReference type="SAM" id="MobiDB-lite"/>
    </source>
</evidence>
<keyword evidence="6" id="KW-0677">Repeat</keyword>
<evidence type="ECO:0000256" key="11">
    <source>
        <dbReference type="ARBA" id="ARBA00023284"/>
    </source>
</evidence>
<feature type="disulfide bond" description="Redox-active" evidence="12">
    <location>
        <begin position="419"/>
        <end position="422"/>
    </location>
</feature>
<dbReference type="PANTHER" id="PTHR18929">
    <property type="entry name" value="PROTEIN DISULFIDE ISOMERASE"/>
    <property type="match status" value="1"/>
</dbReference>
<dbReference type="EC" id="5.3.4.1" evidence="4"/>
<dbReference type="InterPro" id="IPR036249">
    <property type="entry name" value="Thioredoxin-like_sf"/>
</dbReference>
<feature type="region of interest" description="Disordered" evidence="13">
    <location>
        <begin position="1"/>
        <end position="55"/>
    </location>
</feature>
<feature type="compositionally biased region" description="Basic and acidic residues" evidence="13">
    <location>
        <begin position="8"/>
        <end position="17"/>
    </location>
</feature>
<evidence type="ECO:0000313" key="15">
    <source>
        <dbReference type="Ensembl" id="ENSNMLP00000032226.1"/>
    </source>
</evidence>
<dbReference type="Pfam" id="PF13848">
    <property type="entry name" value="Thioredoxin_6"/>
    <property type="match status" value="1"/>
</dbReference>
<evidence type="ECO:0000256" key="5">
    <source>
        <dbReference type="ARBA" id="ARBA00022729"/>
    </source>
</evidence>
<keyword evidence="5" id="KW-0732">Signal</keyword>
<dbReference type="InterPro" id="IPR017937">
    <property type="entry name" value="Thioredoxin_CS"/>
</dbReference>
<evidence type="ECO:0000256" key="1">
    <source>
        <dbReference type="ARBA" id="ARBA00001182"/>
    </source>
</evidence>
<dbReference type="CDD" id="cd02961">
    <property type="entry name" value="PDI_a_family"/>
    <property type="match status" value="1"/>
</dbReference>
<dbReference type="CDD" id="cd02995">
    <property type="entry name" value="PDI_a_PDI_a'_C"/>
    <property type="match status" value="1"/>
</dbReference>
<dbReference type="GO" id="GO:0034976">
    <property type="term" value="P:response to endoplasmic reticulum stress"/>
    <property type="evidence" value="ECO:0007669"/>
    <property type="project" value="TreeGrafter"/>
</dbReference>
<protein>
    <recommendedName>
        <fullName evidence="4">protein disulfide-isomerase</fullName>
        <ecNumber evidence="4">5.3.4.1</ecNumber>
    </recommendedName>
</protein>
<comment type="catalytic activity">
    <reaction evidence="1">
        <text>Catalyzes the rearrangement of -S-S- bonds in proteins.</text>
        <dbReference type="EC" id="5.3.4.1"/>
    </reaction>
</comment>
<dbReference type="FunFam" id="3.40.30.10:FF:000027">
    <property type="entry name" value="protein disulfide-isomerase A2"/>
    <property type="match status" value="1"/>
</dbReference>
<dbReference type="GO" id="GO:0003756">
    <property type="term" value="F:protein disulfide isomerase activity"/>
    <property type="evidence" value="ECO:0007669"/>
    <property type="project" value="UniProtKB-EC"/>
</dbReference>
<evidence type="ECO:0000256" key="8">
    <source>
        <dbReference type="ARBA" id="ARBA00023157"/>
    </source>
</evidence>
<evidence type="ECO:0000259" key="14">
    <source>
        <dbReference type="PROSITE" id="PS51352"/>
    </source>
</evidence>
<feature type="compositionally biased region" description="Acidic residues" evidence="13">
    <location>
        <begin position="31"/>
        <end position="45"/>
    </location>
</feature>
<sequence>GFFMHLNRLNDKKKYCTDQDSAEETSKETVEEASEEVGEDEVEEEEKAKKEKTTELEEENDVLELHIINFDRALSENKYLLVEFYAPWCGHCKSLAPVYEEAAGRLKKEGQNMRLAKVDAIEEKELAEEFDVRGYPSLKLFVDGDRKQPKEYTGIIQWMKRRPSPGAPTLGSPASAAQFIDAHNISVVGFFKAVLDELYFDTAEEFAKTSSPEVFTKYEVHTDSVVLFKKFDDGRADLPLTEGVKLDRENLTKFIQENSMELIIKFTPEAIFSSSIKTHALLFINSSVDAHTTLVEEARGVARDFKGKVILFVLLDVNATAPQILQYFGVSADEAPTARMFDMISRKKFSLSPSPLAAGTLRELCQGVLDGTAEPYYLSEPVPEDWDKGAVKVLVGKNFKSVALDPTKNVFVEFYAPWCDFCKQLAPIWQELGEKYADHADIVIAKMDATANEVDGLEVGGFPALKYYPADGKEVILLLTDDFIANFDNFIEHVAVGEREGKNGLVYLEFAELTEKKEALLTF</sequence>
<dbReference type="FunFam" id="3.40.30.10:FF:000023">
    <property type="entry name" value="Protein disulfide-isomerase"/>
    <property type="match status" value="1"/>
</dbReference>
<evidence type="ECO:0000256" key="6">
    <source>
        <dbReference type="ARBA" id="ARBA00022737"/>
    </source>
</evidence>
<dbReference type="GO" id="GO:0006457">
    <property type="term" value="P:protein folding"/>
    <property type="evidence" value="ECO:0007669"/>
    <property type="project" value="TreeGrafter"/>
</dbReference>